<comment type="caution">
    <text evidence="2">The sequence shown here is derived from an EMBL/GenBank/DDBJ whole genome shotgun (WGS) entry which is preliminary data.</text>
</comment>
<evidence type="ECO:0000259" key="1">
    <source>
        <dbReference type="PROSITE" id="PS51186"/>
    </source>
</evidence>
<sequence>MREVYDTSDAMSEAFEDKFPDFEAFVQQRQDWLVMPGAVALVAHEADTLLGYILLMPRRQAKLRHAADLNMGVHPAARGKGVGRLLLAATLQAARAQGLLEIAYLMVRADNTAAVKLYEAAGFSRLAVLERDTQMDGRYYDGLLMRYWLRPPGDRAWG</sequence>
<protein>
    <submittedName>
        <fullName evidence="2">GNAT family N-acetyltransferase</fullName>
    </submittedName>
</protein>
<proteinExistence type="predicted"/>
<dbReference type="EMBL" id="BSOG01000005">
    <property type="protein sequence ID" value="GLR14840.1"/>
    <property type="molecule type" value="Genomic_DNA"/>
</dbReference>
<dbReference type="Pfam" id="PF00583">
    <property type="entry name" value="Acetyltransf_1"/>
    <property type="match status" value="1"/>
</dbReference>
<dbReference type="Proteomes" id="UP001156706">
    <property type="component" value="Unassembled WGS sequence"/>
</dbReference>
<feature type="domain" description="N-acetyltransferase" evidence="1">
    <location>
        <begin position="1"/>
        <end position="150"/>
    </location>
</feature>
<dbReference type="PROSITE" id="PS51186">
    <property type="entry name" value="GNAT"/>
    <property type="match status" value="1"/>
</dbReference>
<evidence type="ECO:0000313" key="2">
    <source>
        <dbReference type="EMBL" id="GLR14840.1"/>
    </source>
</evidence>
<dbReference type="SUPFAM" id="SSF55729">
    <property type="entry name" value="Acyl-CoA N-acyltransferases (Nat)"/>
    <property type="match status" value="1"/>
</dbReference>
<dbReference type="InterPro" id="IPR016181">
    <property type="entry name" value="Acyl_CoA_acyltransferase"/>
</dbReference>
<name>A0ABQ5YIK3_9NEIS</name>
<dbReference type="Gene3D" id="3.40.630.30">
    <property type="match status" value="1"/>
</dbReference>
<evidence type="ECO:0000313" key="3">
    <source>
        <dbReference type="Proteomes" id="UP001156706"/>
    </source>
</evidence>
<organism evidence="2 3">
    <name type="scientific">Chitinimonas prasina</name>
    <dbReference type="NCBI Taxonomy" id="1434937"/>
    <lineage>
        <taxon>Bacteria</taxon>
        <taxon>Pseudomonadati</taxon>
        <taxon>Pseudomonadota</taxon>
        <taxon>Betaproteobacteria</taxon>
        <taxon>Neisseriales</taxon>
        <taxon>Chitinibacteraceae</taxon>
        <taxon>Chitinimonas</taxon>
    </lineage>
</organism>
<keyword evidence="3" id="KW-1185">Reference proteome</keyword>
<gene>
    <name evidence="2" type="ORF">GCM10007907_36300</name>
</gene>
<dbReference type="PANTHER" id="PTHR43072">
    <property type="entry name" value="N-ACETYLTRANSFERASE"/>
    <property type="match status" value="1"/>
</dbReference>
<reference evidence="3" key="1">
    <citation type="journal article" date="2019" name="Int. J. Syst. Evol. Microbiol.">
        <title>The Global Catalogue of Microorganisms (GCM) 10K type strain sequencing project: providing services to taxonomists for standard genome sequencing and annotation.</title>
        <authorList>
            <consortium name="The Broad Institute Genomics Platform"/>
            <consortium name="The Broad Institute Genome Sequencing Center for Infectious Disease"/>
            <person name="Wu L."/>
            <person name="Ma J."/>
        </authorList>
    </citation>
    <scope>NUCLEOTIDE SEQUENCE [LARGE SCALE GENOMIC DNA]</scope>
    <source>
        <strain evidence="3">NBRC 110044</strain>
    </source>
</reference>
<accession>A0ABQ5YIK3</accession>
<dbReference type="CDD" id="cd04301">
    <property type="entry name" value="NAT_SF"/>
    <property type="match status" value="1"/>
</dbReference>
<dbReference type="InterPro" id="IPR000182">
    <property type="entry name" value="GNAT_dom"/>
</dbReference>